<dbReference type="eggNOG" id="ENOG502T190">
    <property type="taxonomic scope" value="Eukaryota"/>
</dbReference>
<reference evidence="1 2" key="1">
    <citation type="journal article" date="2010" name="Nature">
        <title>The Ectocarpus genome and the independent evolution of multicellularity in brown algae.</title>
        <authorList>
            <person name="Cock J.M."/>
            <person name="Sterck L."/>
            <person name="Rouze P."/>
            <person name="Scornet D."/>
            <person name="Allen A.E."/>
            <person name="Amoutzias G."/>
            <person name="Anthouard V."/>
            <person name="Artiguenave F."/>
            <person name="Aury J.M."/>
            <person name="Badger J.H."/>
            <person name="Beszteri B."/>
            <person name="Billiau K."/>
            <person name="Bonnet E."/>
            <person name="Bothwell J.H."/>
            <person name="Bowler C."/>
            <person name="Boyen C."/>
            <person name="Brownlee C."/>
            <person name="Carrano C.J."/>
            <person name="Charrier B."/>
            <person name="Cho G.Y."/>
            <person name="Coelho S.M."/>
            <person name="Collen J."/>
            <person name="Corre E."/>
            <person name="Da Silva C."/>
            <person name="Delage L."/>
            <person name="Delaroque N."/>
            <person name="Dittami S.M."/>
            <person name="Doulbeau S."/>
            <person name="Elias M."/>
            <person name="Farnham G."/>
            <person name="Gachon C.M."/>
            <person name="Gschloessl B."/>
            <person name="Heesch S."/>
            <person name="Jabbari K."/>
            <person name="Jubin C."/>
            <person name="Kawai H."/>
            <person name="Kimura K."/>
            <person name="Kloareg B."/>
            <person name="Kupper F.C."/>
            <person name="Lang D."/>
            <person name="Le Bail A."/>
            <person name="Leblanc C."/>
            <person name="Lerouge P."/>
            <person name="Lohr M."/>
            <person name="Lopez P.J."/>
            <person name="Martens C."/>
            <person name="Maumus F."/>
            <person name="Michel G."/>
            <person name="Miranda-Saavedra D."/>
            <person name="Morales J."/>
            <person name="Moreau H."/>
            <person name="Motomura T."/>
            <person name="Nagasato C."/>
            <person name="Napoli C.A."/>
            <person name="Nelson D.R."/>
            <person name="Nyvall-Collen P."/>
            <person name="Peters A.F."/>
            <person name="Pommier C."/>
            <person name="Potin P."/>
            <person name="Poulain J."/>
            <person name="Quesneville H."/>
            <person name="Read B."/>
            <person name="Rensing S.A."/>
            <person name="Ritter A."/>
            <person name="Rousvoal S."/>
            <person name="Samanta M."/>
            <person name="Samson G."/>
            <person name="Schroeder D.C."/>
            <person name="Segurens B."/>
            <person name="Strittmatter M."/>
            <person name="Tonon T."/>
            <person name="Tregear J.W."/>
            <person name="Valentin K."/>
            <person name="von Dassow P."/>
            <person name="Yamagishi T."/>
            <person name="Van de Peer Y."/>
            <person name="Wincker P."/>
        </authorList>
    </citation>
    <scope>NUCLEOTIDE SEQUENCE [LARGE SCALE GENOMIC DNA]</scope>
    <source>
        <strain evidence="2">Ec32 / CCAP1310/4</strain>
    </source>
</reference>
<evidence type="ECO:0000313" key="1">
    <source>
        <dbReference type="EMBL" id="CBJ32376.1"/>
    </source>
</evidence>
<proteinExistence type="predicted"/>
<protein>
    <submittedName>
        <fullName evidence="1">Uncharacterized protein</fullName>
    </submittedName>
</protein>
<name>D7FXW3_ECTSI</name>
<accession>D7FXW3</accession>
<evidence type="ECO:0000313" key="2">
    <source>
        <dbReference type="Proteomes" id="UP000002630"/>
    </source>
</evidence>
<dbReference type="EMBL" id="FN649756">
    <property type="protein sequence ID" value="CBJ32376.1"/>
    <property type="molecule type" value="Genomic_DNA"/>
</dbReference>
<organism evidence="1 2">
    <name type="scientific">Ectocarpus siliculosus</name>
    <name type="common">Brown alga</name>
    <name type="synonym">Conferva siliculosa</name>
    <dbReference type="NCBI Taxonomy" id="2880"/>
    <lineage>
        <taxon>Eukaryota</taxon>
        <taxon>Sar</taxon>
        <taxon>Stramenopiles</taxon>
        <taxon>Ochrophyta</taxon>
        <taxon>PX clade</taxon>
        <taxon>Phaeophyceae</taxon>
        <taxon>Ectocarpales</taxon>
        <taxon>Ectocarpaceae</taxon>
        <taxon>Ectocarpus</taxon>
    </lineage>
</organism>
<sequence length="64" mass="6630">MGCLMCYGSKIGWYHRVFLPVIVLELARGEGGSIWGAIDLCALCMVAAGGRNALSSPNAGVCLG</sequence>
<dbReference type="AlphaFoldDB" id="D7FXW3"/>
<dbReference type="EMBL" id="FN648525">
    <property type="protein sequence ID" value="CBJ32376.1"/>
    <property type="molecule type" value="Genomic_DNA"/>
</dbReference>
<dbReference type="InParanoid" id="D7FXW3"/>
<gene>
    <name evidence="1" type="ORF">Esi_0334_0011</name>
</gene>
<dbReference type="Proteomes" id="UP000002630">
    <property type="component" value="Linkage Group LG31"/>
</dbReference>
<keyword evidence="2" id="KW-1185">Reference proteome</keyword>
<dbReference type="OrthoDB" id="206656at2759"/>